<proteinExistence type="inferred from homology"/>
<dbReference type="PANTHER" id="PTHR15462">
    <property type="entry name" value="SERINE PROTEASE"/>
    <property type="match status" value="1"/>
</dbReference>
<reference evidence="5" key="1">
    <citation type="journal article" date="2010" name="Science">
        <title>Plasticity of animal genome architecture unmasked by rapid evolution of a pelagic tunicate.</title>
        <authorList>
            <person name="Denoeud F."/>
            <person name="Henriet S."/>
            <person name="Mungpakdee S."/>
            <person name="Aury J.M."/>
            <person name="Da Silva C."/>
            <person name="Brinkmann H."/>
            <person name="Mikhaleva J."/>
            <person name="Olsen L.C."/>
            <person name="Jubin C."/>
            <person name="Canestro C."/>
            <person name="Bouquet J.M."/>
            <person name="Danks G."/>
            <person name="Poulain J."/>
            <person name="Campsteijn C."/>
            <person name="Adamski M."/>
            <person name="Cross I."/>
            <person name="Yadetie F."/>
            <person name="Muffato M."/>
            <person name="Louis A."/>
            <person name="Butcher S."/>
            <person name="Tsagkogeorga G."/>
            <person name="Konrad A."/>
            <person name="Singh S."/>
            <person name="Jensen M.F."/>
            <person name="Cong E.H."/>
            <person name="Eikeseth-Otteraa H."/>
            <person name="Noel B."/>
            <person name="Anthouard V."/>
            <person name="Porcel B.M."/>
            <person name="Kachouri-Lafond R."/>
            <person name="Nishino A."/>
            <person name="Ugolini M."/>
            <person name="Chourrout P."/>
            <person name="Nishida H."/>
            <person name="Aasland R."/>
            <person name="Huzurbazar S."/>
            <person name="Westhof E."/>
            <person name="Delsuc F."/>
            <person name="Lehrach H."/>
            <person name="Reinhardt R."/>
            <person name="Weissenbach J."/>
            <person name="Roy S.W."/>
            <person name="Artiguenave F."/>
            <person name="Postlethwait J.H."/>
            <person name="Manak J.R."/>
            <person name="Thompson E.M."/>
            <person name="Jaillon O."/>
            <person name="Du Pasquier L."/>
            <person name="Boudinot P."/>
            <person name="Liberles D.A."/>
            <person name="Volff J.N."/>
            <person name="Philippe H."/>
            <person name="Lenhard B."/>
            <person name="Roest Crollius H."/>
            <person name="Wincker P."/>
            <person name="Chourrout D."/>
        </authorList>
    </citation>
    <scope>NUCLEOTIDE SEQUENCE [LARGE SCALE GENOMIC DNA]</scope>
</reference>
<feature type="domain" description="Peptidase S1" evidence="4">
    <location>
        <begin position="1"/>
        <end position="117"/>
    </location>
</feature>
<dbReference type="FunCoup" id="E4XEF9">
    <property type="interactions" value="3"/>
</dbReference>
<dbReference type="Proteomes" id="UP000001307">
    <property type="component" value="Unassembled WGS sequence"/>
</dbReference>
<evidence type="ECO:0000259" key="4">
    <source>
        <dbReference type="Pfam" id="PF00089"/>
    </source>
</evidence>
<evidence type="ECO:0000313" key="5">
    <source>
        <dbReference type="EMBL" id="CBY09562.1"/>
    </source>
</evidence>
<dbReference type="InterPro" id="IPR001254">
    <property type="entry name" value="Trypsin_dom"/>
</dbReference>
<evidence type="ECO:0000256" key="2">
    <source>
        <dbReference type="ARBA" id="ARBA00022729"/>
    </source>
</evidence>
<dbReference type="PANTHER" id="PTHR15462:SF8">
    <property type="entry name" value="SERINE PROTEASE"/>
    <property type="match status" value="1"/>
</dbReference>
<dbReference type="Gene3D" id="2.40.10.10">
    <property type="entry name" value="Trypsin-like serine proteases"/>
    <property type="match status" value="1"/>
</dbReference>
<accession>E4XEF9</accession>
<dbReference type="EMBL" id="FN654278">
    <property type="protein sequence ID" value="CBY30581.1"/>
    <property type="molecule type" value="Genomic_DNA"/>
</dbReference>
<evidence type="ECO:0000256" key="1">
    <source>
        <dbReference type="ARBA" id="ARBA00007664"/>
    </source>
</evidence>
<dbReference type="InterPro" id="IPR043504">
    <property type="entry name" value="Peptidase_S1_PA_chymotrypsin"/>
</dbReference>
<gene>
    <name evidence="5" type="ORF">GSOID_T00008567001</name>
    <name evidence="6" type="ORF">GSOID_T00018454001</name>
</gene>
<dbReference type="AlphaFoldDB" id="E4XEF9"/>
<dbReference type="InterPro" id="IPR009003">
    <property type="entry name" value="Peptidase_S1_PA"/>
</dbReference>
<keyword evidence="2" id="KW-0732">Signal</keyword>
<keyword evidence="7" id="KW-1185">Reference proteome</keyword>
<dbReference type="GO" id="GO:0004252">
    <property type="term" value="F:serine-type endopeptidase activity"/>
    <property type="evidence" value="ECO:0007669"/>
    <property type="project" value="InterPro"/>
</dbReference>
<dbReference type="InterPro" id="IPR018114">
    <property type="entry name" value="TRYPSIN_HIS"/>
</dbReference>
<evidence type="ECO:0000256" key="3">
    <source>
        <dbReference type="SAM" id="MobiDB-lite"/>
    </source>
</evidence>
<dbReference type="PRINTS" id="PR00722">
    <property type="entry name" value="CHYMOTRYPSIN"/>
</dbReference>
<dbReference type="GO" id="GO:0006508">
    <property type="term" value="P:proteolysis"/>
    <property type="evidence" value="ECO:0007669"/>
    <property type="project" value="InterPro"/>
</dbReference>
<dbReference type="PROSITE" id="PS00134">
    <property type="entry name" value="TRYPSIN_HIS"/>
    <property type="match status" value="1"/>
</dbReference>
<dbReference type="InParanoid" id="E4XEF9"/>
<dbReference type="Pfam" id="PF00089">
    <property type="entry name" value="Trypsin"/>
    <property type="match status" value="1"/>
</dbReference>
<dbReference type="OrthoDB" id="10037376at2759"/>
<feature type="region of interest" description="Disordered" evidence="3">
    <location>
        <begin position="37"/>
        <end position="86"/>
    </location>
</feature>
<dbReference type="InterPro" id="IPR001314">
    <property type="entry name" value="Peptidase_S1A"/>
</dbReference>
<protein>
    <recommendedName>
        <fullName evidence="4">Peptidase S1 domain-containing protein</fullName>
    </recommendedName>
</protein>
<evidence type="ECO:0000313" key="7">
    <source>
        <dbReference type="Proteomes" id="UP000001307"/>
    </source>
</evidence>
<dbReference type="InterPro" id="IPR050966">
    <property type="entry name" value="Glutamyl_endopeptidase"/>
</dbReference>
<evidence type="ECO:0000313" key="6">
    <source>
        <dbReference type="EMBL" id="CBY30581.1"/>
    </source>
</evidence>
<dbReference type="EMBL" id="FN653041">
    <property type="protein sequence ID" value="CBY09562.1"/>
    <property type="molecule type" value="Genomic_DNA"/>
</dbReference>
<dbReference type="SUPFAM" id="SSF50494">
    <property type="entry name" value="Trypsin-like serine proteases"/>
    <property type="match status" value="1"/>
</dbReference>
<comment type="similarity">
    <text evidence="1">Belongs to the peptidase S1 family.</text>
</comment>
<dbReference type="Proteomes" id="UP000011014">
    <property type="component" value="Unassembled WGS sequence"/>
</dbReference>
<name>E4XEF9_OIKDI</name>
<sequence>MCSGTMISDRHVLTAAHCIHDGSDYLYPDGRLRIGIHKKSLPSRGKSKRSKGKSRSRRATSSKSRRKTKRSRRKRNKNSKRLKTSNLKTRKSFKWVKLSQMHLPSGWTNPKPDRLNYEHDYAVITLAKPLVTSFMNITIAPEKIHPFHIRYPKGIRLFMNAYDIEPRDQMAVRWCPLIGRTDDLLWSECDSDKGGDGAGIYMKHKKKLGAGTRYKKSKYVTSLIGVNTGWTDIHEEKRLSGSVRITPQKYVTICTWITDGDIEKCKALMNKELHSRPFYNDE</sequence>
<organism evidence="5">
    <name type="scientific">Oikopleura dioica</name>
    <name type="common">Tunicate</name>
    <dbReference type="NCBI Taxonomy" id="34765"/>
    <lineage>
        <taxon>Eukaryota</taxon>
        <taxon>Metazoa</taxon>
        <taxon>Chordata</taxon>
        <taxon>Tunicata</taxon>
        <taxon>Appendicularia</taxon>
        <taxon>Copelata</taxon>
        <taxon>Oikopleuridae</taxon>
        <taxon>Oikopleura</taxon>
    </lineage>
</organism>